<keyword evidence="3" id="KW-1185">Reference proteome</keyword>
<sequence>MVLYNLGEFIRYTLEEEKWKYRDYLYTGNRVTDTLFNEVFTPPNPSCLSEPLLLLVSFKVLTHFKDNSNNMFSVSHCRLAPSAFLFLLLLLCSCGVHAAYSETLAKSALYFSKASYCDVPSIDNWSCESCHKLTSFHVTKVFTNHSYGTLAYMGVSEDRIVISFRGSENIPNWISNMKFGKETYPNATCKGCSVHIGFYHSFLSLRNEMWVELQRLVAEYPRRPVLITGHSLGGAMAVLAAADFAAQAYATGTVPQFELYTFGAPRVGNDAFTAWMAALFCSGKHEAYRVTHNRDVVPHLPPMLFGFEQTAGEVWYSGDGEGNYRTCSDVTGANCSSEKVEEDSKCSNSLYPISVSDHLEYLGVCTSCSCRKRRTRSLEEANELSPRLKWLVILDHMYQHGGKGGNTQIFADFMSGFMDKDATK</sequence>
<dbReference type="Gene3D" id="3.40.50.1820">
    <property type="entry name" value="alpha/beta hydrolase"/>
    <property type="match status" value="1"/>
</dbReference>
<protein>
    <submittedName>
        <fullName evidence="2">Lipase</fullName>
    </submittedName>
</protein>
<dbReference type="SUPFAM" id="SSF53474">
    <property type="entry name" value="alpha/beta-Hydrolases"/>
    <property type="match status" value="1"/>
</dbReference>
<proteinExistence type="predicted"/>
<organism evidence="2 3">
    <name type="scientific">Trypanosoma theileri</name>
    <dbReference type="NCBI Taxonomy" id="67003"/>
    <lineage>
        <taxon>Eukaryota</taxon>
        <taxon>Discoba</taxon>
        <taxon>Euglenozoa</taxon>
        <taxon>Kinetoplastea</taxon>
        <taxon>Metakinetoplastina</taxon>
        <taxon>Trypanosomatida</taxon>
        <taxon>Trypanosomatidae</taxon>
        <taxon>Trypanosoma</taxon>
    </lineage>
</organism>
<gene>
    <name evidence="2" type="ORF">TM35_000102160</name>
</gene>
<dbReference type="CDD" id="cd00519">
    <property type="entry name" value="Lipase_3"/>
    <property type="match status" value="1"/>
</dbReference>
<dbReference type="VEuPathDB" id="TriTrypDB:TM35_000102160"/>
<dbReference type="InterPro" id="IPR029058">
    <property type="entry name" value="AB_hydrolase_fold"/>
</dbReference>
<dbReference type="OrthoDB" id="345705at2759"/>
<dbReference type="Pfam" id="PF01764">
    <property type="entry name" value="Lipase_3"/>
    <property type="match status" value="1"/>
</dbReference>
<dbReference type="InterPro" id="IPR002921">
    <property type="entry name" value="Fungal_lipase-type"/>
</dbReference>
<evidence type="ECO:0000313" key="2">
    <source>
        <dbReference type="EMBL" id="ORC89948.1"/>
    </source>
</evidence>
<feature type="domain" description="Fungal lipase-type" evidence="1">
    <location>
        <begin position="161"/>
        <end position="303"/>
    </location>
</feature>
<evidence type="ECO:0000313" key="3">
    <source>
        <dbReference type="Proteomes" id="UP000192257"/>
    </source>
</evidence>
<comment type="caution">
    <text evidence="2">The sequence shown here is derived from an EMBL/GenBank/DDBJ whole genome shotgun (WGS) entry which is preliminary data.</text>
</comment>
<dbReference type="InterPro" id="IPR051218">
    <property type="entry name" value="Sec_MonoDiacylglyc_Lipase"/>
</dbReference>
<evidence type="ECO:0000259" key="1">
    <source>
        <dbReference type="Pfam" id="PF01764"/>
    </source>
</evidence>
<reference evidence="2 3" key="1">
    <citation type="submission" date="2017-03" db="EMBL/GenBank/DDBJ databases">
        <title>An alternative strategy for trypanosome survival in the mammalian bloodstream revealed through genome and transcriptome analysis of the ubiquitous bovine parasite Trypanosoma (Megatrypanum) theileri.</title>
        <authorList>
            <person name="Kelly S."/>
            <person name="Ivens A."/>
            <person name="Mott A."/>
            <person name="O'Neill E."/>
            <person name="Emms D."/>
            <person name="Macleod O."/>
            <person name="Voorheis P."/>
            <person name="Matthews J."/>
            <person name="Matthews K."/>
            <person name="Carrington M."/>
        </authorList>
    </citation>
    <scope>NUCLEOTIDE SEQUENCE [LARGE SCALE GENOMIC DNA]</scope>
    <source>
        <strain evidence="2">Edinburgh</strain>
    </source>
</reference>
<dbReference type="GeneID" id="39984487"/>
<dbReference type="PANTHER" id="PTHR45856">
    <property type="entry name" value="ALPHA/BETA-HYDROLASES SUPERFAMILY PROTEIN"/>
    <property type="match status" value="1"/>
</dbReference>
<dbReference type="Proteomes" id="UP000192257">
    <property type="component" value="Unassembled WGS sequence"/>
</dbReference>
<accession>A0A1X0NZH3</accession>
<dbReference type="EMBL" id="NBCO01000010">
    <property type="protein sequence ID" value="ORC89948.1"/>
    <property type="molecule type" value="Genomic_DNA"/>
</dbReference>
<dbReference type="PANTHER" id="PTHR45856:SF25">
    <property type="entry name" value="FUNGAL LIPASE-LIKE DOMAIN-CONTAINING PROTEIN"/>
    <property type="match status" value="1"/>
</dbReference>
<dbReference type="AlphaFoldDB" id="A0A1X0NZH3"/>
<name>A0A1X0NZH3_9TRYP</name>
<dbReference type="RefSeq" id="XP_028884014.1">
    <property type="nucleotide sequence ID" value="XM_029024707.1"/>
</dbReference>
<dbReference type="GO" id="GO:0006629">
    <property type="term" value="P:lipid metabolic process"/>
    <property type="evidence" value="ECO:0007669"/>
    <property type="project" value="InterPro"/>
</dbReference>